<organism evidence="1">
    <name type="scientific">viral metagenome</name>
    <dbReference type="NCBI Taxonomy" id="1070528"/>
    <lineage>
        <taxon>unclassified sequences</taxon>
        <taxon>metagenomes</taxon>
        <taxon>organismal metagenomes</taxon>
    </lineage>
</organism>
<sequence>MGKFYSTFFEREVRDATVDEQIKIEQLVASCPTVVFARLNNELQKHGYHITVGVLKLKGGSDGEEGGTKG</sequence>
<accession>A0A6M3L841</accession>
<dbReference type="EMBL" id="MT142836">
    <property type="protein sequence ID" value="QJA89288.1"/>
    <property type="molecule type" value="Genomic_DNA"/>
</dbReference>
<reference evidence="1" key="1">
    <citation type="submission" date="2020-03" db="EMBL/GenBank/DDBJ databases">
        <title>The deep terrestrial virosphere.</title>
        <authorList>
            <person name="Holmfeldt K."/>
            <person name="Nilsson E."/>
            <person name="Simone D."/>
            <person name="Lopez-Fernandez M."/>
            <person name="Wu X."/>
            <person name="de Brujin I."/>
            <person name="Lundin D."/>
            <person name="Andersson A."/>
            <person name="Bertilsson S."/>
            <person name="Dopson M."/>
        </authorList>
    </citation>
    <scope>NUCLEOTIDE SEQUENCE</scope>
    <source>
        <strain evidence="1">MM415B02577</strain>
    </source>
</reference>
<gene>
    <name evidence="1" type="ORF">MM415B02577_0007</name>
</gene>
<dbReference type="AlphaFoldDB" id="A0A6M3L841"/>
<evidence type="ECO:0000313" key="1">
    <source>
        <dbReference type="EMBL" id="QJA89288.1"/>
    </source>
</evidence>
<protein>
    <submittedName>
        <fullName evidence="1">Uncharacterized protein</fullName>
    </submittedName>
</protein>
<proteinExistence type="predicted"/>
<name>A0A6M3L841_9ZZZZ</name>